<dbReference type="GO" id="GO:0005509">
    <property type="term" value="F:calcium ion binding"/>
    <property type="evidence" value="ECO:0007669"/>
    <property type="project" value="InterPro"/>
</dbReference>
<keyword evidence="3" id="KW-0813">Transport</keyword>
<dbReference type="GO" id="GO:0015095">
    <property type="term" value="F:magnesium ion transmembrane transporter activity"/>
    <property type="evidence" value="ECO:0007669"/>
    <property type="project" value="TreeGrafter"/>
</dbReference>
<dbReference type="InterPro" id="IPR002048">
    <property type="entry name" value="EF_hand_dom"/>
</dbReference>
<evidence type="ECO:0000256" key="8">
    <source>
        <dbReference type="ARBA" id="ARBA00023136"/>
    </source>
</evidence>
<dbReference type="SUPFAM" id="SSF47473">
    <property type="entry name" value="EF-hand"/>
    <property type="match status" value="1"/>
</dbReference>
<evidence type="ECO:0000256" key="6">
    <source>
        <dbReference type="ARBA" id="ARBA00022837"/>
    </source>
</evidence>
<dbReference type="Gene3D" id="1.10.238.10">
    <property type="entry name" value="EF-hand"/>
    <property type="match status" value="1"/>
</dbReference>
<dbReference type="InterPro" id="IPR045861">
    <property type="entry name" value="CorA_cytoplasmic_dom"/>
</dbReference>
<accession>A0A6T0V0D7</accession>
<keyword evidence="5 11" id="KW-0812">Transmembrane</keyword>
<evidence type="ECO:0000256" key="4">
    <source>
        <dbReference type="ARBA" id="ARBA00022475"/>
    </source>
</evidence>
<keyword evidence="9" id="KW-0175">Coiled coil</keyword>
<evidence type="ECO:0000256" key="11">
    <source>
        <dbReference type="SAM" id="Phobius"/>
    </source>
</evidence>
<dbReference type="Gene3D" id="1.20.58.340">
    <property type="entry name" value="Magnesium transport protein CorA, transmembrane region"/>
    <property type="match status" value="2"/>
</dbReference>
<organism evidence="13">
    <name type="scientific">Alexandrium monilatum</name>
    <dbReference type="NCBI Taxonomy" id="311494"/>
    <lineage>
        <taxon>Eukaryota</taxon>
        <taxon>Sar</taxon>
        <taxon>Alveolata</taxon>
        <taxon>Dinophyceae</taxon>
        <taxon>Gonyaulacales</taxon>
        <taxon>Pyrocystaceae</taxon>
        <taxon>Alexandrium</taxon>
    </lineage>
</organism>
<evidence type="ECO:0000313" key="14">
    <source>
        <dbReference type="EMBL" id="CAE4570746.1"/>
    </source>
</evidence>
<feature type="transmembrane region" description="Helical" evidence="11">
    <location>
        <begin position="585"/>
        <end position="607"/>
    </location>
</feature>
<evidence type="ECO:0000259" key="12">
    <source>
        <dbReference type="PROSITE" id="PS50222"/>
    </source>
</evidence>
<dbReference type="SUPFAM" id="SSF144083">
    <property type="entry name" value="Magnesium transport protein CorA, transmembrane region"/>
    <property type="match status" value="1"/>
</dbReference>
<dbReference type="PROSITE" id="PS50222">
    <property type="entry name" value="EF_HAND_2"/>
    <property type="match status" value="1"/>
</dbReference>
<gene>
    <name evidence="13" type="ORF">AMON00008_LOCUS10364</name>
    <name evidence="14" type="ORF">AMON00008_LOCUS10365</name>
</gene>
<dbReference type="InterPro" id="IPR045863">
    <property type="entry name" value="CorA_TM1_TM2"/>
</dbReference>
<evidence type="ECO:0000256" key="7">
    <source>
        <dbReference type="ARBA" id="ARBA00022989"/>
    </source>
</evidence>
<evidence type="ECO:0000256" key="1">
    <source>
        <dbReference type="ARBA" id="ARBA00004651"/>
    </source>
</evidence>
<keyword evidence="4" id="KW-1003">Cell membrane</keyword>
<sequence>MMARPSSQPEEGPGRLSAALAELQECHGLGQISQQEFDDLRRRLLDGFALRTQRCRCSSPGRHLGARACEEGSAAALEAHAASLAATKNDSLPSVPKLKLPVLEADTTGEDSAHRQLSARGLKQTLDSSQRDRARESEADFWCKWMKRRSSQATDNGDKRIVNQASVHDIIDVTAGRIDDVFGRFDRDGDGHLNLQELAVALESQGFHIDFDSAAELAAHVSDLMGDVGGCRATVTVREFDTMMTRLRLAELFTPYAGLFQWSAYDGGEPVSPIACCDYRESLFQLHYNVGERPDFFFGSGRPLSQAKLGNAVGDVRKTITRWVHMDATRGLDRLNLLRLAVKYHLHPLHIEDVIENRTMTKFECSQKNYFISADLLSLAQDSTTRNGRVRIHRSHVSIFLSGSPSWDTLLTIHQDRPDESSWLALWRRVKAHPENPCTGIWEALQKDLGQEPARRMREEGADFLLNEVLHRIVIELRPIGDAYAKRLGFMYQGSFRHFPNAWLTELGEVELELTDLSRSIRPMRQLLKHLLGDERIHANSRVHLEDVEDMVSEMMEDLSQLQQMARYLQEANERQRDKKMNDTLFVLSIISAIFLPAQFITGLYGMNFEYGGKPSIPELTWQNGYLWFWLWQGVALITAVVVLYLVSNGVMLRSRLAAASCGCCSRHQRPRTHSMDGVVVPATAS</sequence>
<evidence type="ECO:0000256" key="3">
    <source>
        <dbReference type="ARBA" id="ARBA00022448"/>
    </source>
</evidence>
<feature type="coiled-coil region" evidence="9">
    <location>
        <begin position="545"/>
        <end position="579"/>
    </location>
</feature>
<keyword evidence="6" id="KW-0106">Calcium</keyword>
<dbReference type="Pfam" id="PF01544">
    <property type="entry name" value="CorA"/>
    <property type="match status" value="1"/>
</dbReference>
<keyword evidence="7 11" id="KW-1133">Transmembrane helix</keyword>
<dbReference type="Gene3D" id="3.30.460.20">
    <property type="entry name" value="CorA soluble domain-like"/>
    <property type="match status" value="1"/>
</dbReference>
<dbReference type="SUPFAM" id="SSF143865">
    <property type="entry name" value="CorA soluble domain-like"/>
    <property type="match status" value="1"/>
</dbReference>
<evidence type="ECO:0000256" key="9">
    <source>
        <dbReference type="SAM" id="Coils"/>
    </source>
</evidence>
<proteinExistence type="inferred from homology"/>
<dbReference type="PANTHER" id="PTHR46494">
    <property type="entry name" value="CORA FAMILY METAL ION TRANSPORTER (EUROFUNG)"/>
    <property type="match status" value="1"/>
</dbReference>
<evidence type="ECO:0000256" key="10">
    <source>
        <dbReference type="SAM" id="MobiDB-lite"/>
    </source>
</evidence>
<dbReference type="GO" id="GO:0000287">
    <property type="term" value="F:magnesium ion binding"/>
    <property type="evidence" value="ECO:0007669"/>
    <property type="project" value="TreeGrafter"/>
</dbReference>
<protein>
    <recommendedName>
        <fullName evidence="12">EF-hand domain-containing protein</fullName>
    </recommendedName>
</protein>
<dbReference type="GO" id="GO:0015087">
    <property type="term" value="F:cobalt ion transmembrane transporter activity"/>
    <property type="evidence" value="ECO:0007669"/>
    <property type="project" value="TreeGrafter"/>
</dbReference>
<reference evidence="13" key="1">
    <citation type="submission" date="2021-01" db="EMBL/GenBank/DDBJ databases">
        <authorList>
            <person name="Corre E."/>
            <person name="Pelletier E."/>
            <person name="Niang G."/>
            <person name="Scheremetjew M."/>
            <person name="Finn R."/>
            <person name="Kale V."/>
            <person name="Holt S."/>
            <person name="Cochrane G."/>
            <person name="Meng A."/>
            <person name="Brown T."/>
            <person name="Cohen L."/>
        </authorList>
    </citation>
    <scope>NUCLEOTIDE SEQUENCE</scope>
    <source>
        <strain evidence="13">CCMP3105</strain>
    </source>
</reference>
<evidence type="ECO:0000256" key="5">
    <source>
        <dbReference type="ARBA" id="ARBA00022692"/>
    </source>
</evidence>
<dbReference type="InterPro" id="IPR002523">
    <property type="entry name" value="MgTranspt_CorA/ZnTranspt_ZntB"/>
</dbReference>
<comment type="similarity">
    <text evidence="2">Belongs to the CorA metal ion transporter (MIT) (TC 1.A.35) family.</text>
</comment>
<dbReference type="AlphaFoldDB" id="A0A6T0V0D7"/>
<dbReference type="InterPro" id="IPR018247">
    <property type="entry name" value="EF_Hand_1_Ca_BS"/>
</dbReference>
<evidence type="ECO:0000313" key="13">
    <source>
        <dbReference type="EMBL" id="CAE4570745.1"/>
    </source>
</evidence>
<dbReference type="PROSITE" id="PS00018">
    <property type="entry name" value="EF_HAND_1"/>
    <property type="match status" value="1"/>
</dbReference>
<feature type="region of interest" description="Disordered" evidence="10">
    <location>
        <begin position="106"/>
        <end position="131"/>
    </location>
</feature>
<feature type="transmembrane region" description="Helical" evidence="11">
    <location>
        <begin position="627"/>
        <end position="647"/>
    </location>
</feature>
<feature type="domain" description="EF-hand" evidence="12">
    <location>
        <begin position="173"/>
        <end position="208"/>
    </location>
</feature>
<name>A0A6T0V0D7_9DINO</name>
<evidence type="ECO:0000256" key="2">
    <source>
        <dbReference type="ARBA" id="ARBA00009765"/>
    </source>
</evidence>
<dbReference type="EMBL" id="HBNR01015777">
    <property type="protein sequence ID" value="CAE4570745.1"/>
    <property type="molecule type" value="Transcribed_RNA"/>
</dbReference>
<dbReference type="GO" id="GO:0050897">
    <property type="term" value="F:cobalt ion binding"/>
    <property type="evidence" value="ECO:0007669"/>
    <property type="project" value="TreeGrafter"/>
</dbReference>
<keyword evidence="8 11" id="KW-0472">Membrane</keyword>
<dbReference type="InterPro" id="IPR011992">
    <property type="entry name" value="EF-hand-dom_pair"/>
</dbReference>
<dbReference type="GO" id="GO:0005886">
    <property type="term" value="C:plasma membrane"/>
    <property type="evidence" value="ECO:0007669"/>
    <property type="project" value="UniProtKB-SubCell"/>
</dbReference>
<dbReference type="SMART" id="SM00054">
    <property type="entry name" value="EFh"/>
    <property type="match status" value="1"/>
</dbReference>
<dbReference type="PANTHER" id="PTHR46494:SF1">
    <property type="entry name" value="CORA FAMILY METAL ION TRANSPORTER (EUROFUNG)"/>
    <property type="match status" value="1"/>
</dbReference>
<comment type="subcellular location">
    <subcellularLocation>
        <location evidence="1">Cell membrane</location>
        <topology evidence="1">Multi-pass membrane protein</topology>
    </subcellularLocation>
</comment>
<dbReference type="EMBL" id="HBNR01015778">
    <property type="protein sequence ID" value="CAE4570746.1"/>
    <property type="molecule type" value="Transcribed_RNA"/>
</dbReference>